<reference evidence="1 2" key="1">
    <citation type="journal article" date="2020" name="Cell">
        <title>Large-Scale Comparative Analyses of Tick Genomes Elucidate Their Genetic Diversity and Vector Capacities.</title>
        <authorList>
            <consortium name="Tick Genome and Microbiome Consortium (TIGMIC)"/>
            <person name="Jia N."/>
            <person name="Wang J."/>
            <person name="Shi W."/>
            <person name="Du L."/>
            <person name="Sun Y."/>
            <person name="Zhan W."/>
            <person name="Jiang J.F."/>
            <person name="Wang Q."/>
            <person name="Zhang B."/>
            <person name="Ji P."/>
            <person name="Bell-Sakyi L."/>
            <person name="Cui X.M."/>
            <person name="Yuan T.T."/>
            <person name="Jiang B.G."/>
            <person name="Yang W.F."/>
            <person name="Lam T.T."/>
            <person name="Chang Q.C."/>
            <person name="Ding S.J."/>
            <person name="Wang X.J."/>
            <person name="Zhu J.G."/>
            <person name="Ruan X.D."/>
            <person name="Zhao L."/>
            <person name="Wei J.T."/>
            <person name="Ye R.Z."/>
            <person name="Que T.C."/>
            <person name="Du C.H."/>
            <person name="Zhou Y.H."/>
            <person name="Cheng J.X."/>
            <person name="Dai P.F."/>
            <person name="Guo W.B."/>
            <person name="Han X.H."/>
            <person name="Huang E.J."/>
            <person name="Li L.F."/>
            <person name="Wei W."/>
            <person name="Gao Y.C."/>
            <person name="Liu J.Z."/>
            <person name="Shao H.Z."/>
            <person name="Wang X."/>
            <person name="Wang C.C."/>
            <person name="Yang T.C."/>
            <person name="Huo Q.B."/>
            <person name="Li W."/>
            <person name="Chen H.Y."/>
            <person name="Chen S.E."/>
            <person name="Zhou L.G."/>
            <person name="Ni X.B."/>
            <person name="Tian J.H."/>
            <person name="Sheng Y."/>
            <person name="Liu T."/>
            <person name="Pan Y.S."/>
            <person name="Xia L.Y."/>
            <person name="Li J."/>
            <person name="Zhao F."/>
            <person name="Cao W.C."/>
        </authorList>
    </citation>
    <scope>NUCLEOTIDE SEQUENCE [LARGE SCALE GENOMIC DNA]</scope>
    <source>
        <strain evidence="1">Iper-2018</strain>
    </source>
</reference>
<proteinExistence type="predicted"/>
<comment type="caution">
    <text evidence="1">The sequence shown here is derived from an EMBL/GenBank/DDBJ whole genome shotgun (WGS) entry which is preliminary data.</text>
</comment>
<dbReference type="EMBL" id="JABSTQ010011400">
    <property type="protein sequence ID" value="KAG0411834.1"/>
    <property type="molecule type" value="Genomic_DNA"/>
</dbReference>
<keyword evidence="2" id="KW-1185">Reference proteome</keyword>
<gene>
    <name evidence="1" type="ORF">HPB47_011042</name>
</gene>
<sequence length="313" mass="34228">MSETETRASGEGLPPDVPSTVAGNTRQRRRDARQRQQQHRTCHATSPAFPTMDLRARMVAMDLRMLADRTGREHKKALGTGTPADHSGEQQRRGEEGEARRTRFVANVFTQNRFQLIDLDGEVSNSNSAEEAKAISGNHNPTLDASPLIGFLPPHGSQATGPIHFTTTPQVSREHQDTENTSTGPSLDWYTVTGGKYIKQNSPQQPSGMSAGSSSPSFPAKRKPRLQPLPVSNYGVVFHPRGLNFAEVSPVLLSLAVQLTTKALIVISKAVYELRSYQTPPRDSVRGVTHGIPPEADSDYLMEMICAHDATLI</sequence>
<accession>A0AC60NXH6</accession>
<protein>
    <submittedName>
        <fullName evidence="1">Uncharacterized protein</fullName>
    </submittedName>
</protein>
<name>A0AC60NXH6_IXOPE</name>
<dbReference type="Proteomes" id="UP000805193">
    <property type="component" value="Unassembled WGS sequence"/>
</dbReference>
<evidence type="ECO:0000313" key="2">
    <source>
        <dbReference type="Proteomes" id="UP000805193"/>
    </source>
</evidence>
<evidence type="ECO:0000313" key="1">
    <source>
        <dbReference type="EMBL" id="KAG0411834.1"/>
    </source>
</evidence>
<organism evidence="1 2">
    <name type="scientific">Ixodes persulcatus</name>
    <name type="common">Taiga tick</name>
    <dbReference type="NCBI Taxonomy" id="34615"/>
    <lineage>
        <taxon>Eukaryota</taxon>
        <taxon>Metazoa</taxon>
        <taxon>Ecdysozoa</taxon>
        <taxon>Arthropoda</taxon>
        <taxon>Chelicerata</taxon>
        <taxon>Arachnida</taxon>
        <taxon>Acari</taxon>
        <taxon>Parasitiformes</taxon>
        <taxon>Ixodida</taxon>
        <taxon>Ixodoidea</taxon>
        <taxon>Ixodidae</taxon>
        <taxon>Ixodinae</taxon>
        <taxon>Ixodes</taxon>
    </lineage>
</organism>